<evidence type="ECO:0000313" key="2">
    <source>
        <dbReference type="EMBL" id="KAF8450725.1"/>
    </source>
</evidence>
<feature type="region of interest" description="Disordered" evidence="1">
    <location>
        <begin position="1"/>
        <end position="21"/>
    </location>
</feature>
<dbReference type="EMBL" id="WHUW01000002">
    <property type="protein sequence ID" value="KAF8450725.1"/>
    <property type="molecule type" value="Genomic_DNA"/>
</dbReference>
<evidence type="ECO:0000313" key="3">
    <source>
        <dbReference type="Proteomes" id="UP001194468"/>
    </source>
</evidence>
<sequence length="428" mass="46963">MVGANYMGGKRNTARAKSKDVIGRAQKRHFGKQRLASALCVTQENRDHPRAPTLSSVLPEITLAHARCEVKTDSDATSRKVFRGDRSYSSTLPNNVTRRNKPSKVLGVLDTSDHMSMRAAIDRILQQPNLVGINAPGHTDSTYTELMQTPMAVGDTHFGFEDSDIQCSKMKSNGLYVSHSQTPRHELGLLKSNLDIGYEPRCAEAQLSTGSNLFSCRQGSEPEWPSKSLDAVYPLPRSSPFPSSSPSSDNSILDLDTSPCAAIRPGQPDDLSEDESLRSICWPRFRQPSGSFSIREGLTCVDEAQLTISSPTHLNEEVPENKQFRTTYCNYGRASLPAENYDSPSSESAHDSISVLASKEVTEDDAPNDVSIDFLSDPCPWETIGRILKLDAPEPSAAHSVKVNFTKDREGVGYVSYEGSRTCPARSF</sequence>
<dbReference type="Proteomes" id="UP001194468">
    <property type="component" value="Unassembled WGS sequence"/>
</dbReference>
<reference evidence="2" key="2">
    <citation type="journal article" date="2020" name="Nat. Commun.">
        <title>Large-scale genome sequencing of mycorrhizal fungi provides insights into the early evolution of symbiotic traits.</title>
        <authorList>
            <person name="Miyauchi S."/>
            <person name="Kiss E."/>
            <person name="Kuo A."/>
            <person name="Drula E."/>
            <person name="Kohler A."/>
            <person name="Sanchez-Garcia M."/>
            <person name="Morin E."/>
            <person name="Andreopoulos B."/>
            <person name="Barry K.W."/>
            <person name="Bonito G."/>
            <person name="Buee M."/>
            <person name="Carver A."/>
            <person name="Chen C."/>
            <person name="Cichocki N."/>
            <person name="Clum A."/>
            <person name="Culley D."/>
            <person name="Crous P.W."/>
            <person name="Fauchery L."/>
            <person name="Girlanda M."/>
            <person name="Hayes R.D."/>
            <person name="Keri Z."/>
            <person name="LaButti K."/>
            <person name="Lipzen A."/>
            <person name="Lombard V."/>
            <person name="Magnuson J."/>
            <person name="Maillard F."/>
            <person name="Murat C."/>
            <person name="Nolan M."/>
            <person name="Ohm R.A."/>
            <person name="Pangilinan J."/>
            <person name="Pereira M.F."/>
            <person name="Perotto S."/>
            <person name="Peter M."/>
            <person name="Pfister S."/>
            <person name="Riley R."/>
            <person name="Sitrit Y."/>
            <person name="Stielow J.B."/>
            <person name="Szollosi G."/>
            <person name="Zifcakova L."/>
            <person name="Stursova M."/>
            <person name="Spatafora J.W."/>
            <person name="Tedersoo L."/>
            <person name="Vaario L.M."/>
            <person name="Yamada A."/>
            <person name="Yan M."/>
            <person name="Wang P."/>
            <person name="Xu J."/>
            <person name="Bruns T."/>
            <person name="Baldrian P."/>
            <person name="Vilgalys R."/>
            <person name="Dunand C."/>
            <person name="Henrissat B."/>
            <person name="Grigoriev I.V."/>
            <person name="Hibbett D."/>
            <person name="Nagy L.G."/>
            <person name="Martin F.M."/>
        </authorList>
    </citation>
    <scope>NUCLEOTIDE SEQUENCE</scope>
    <source>
        <strain evidence="2">BED1</strain>
    </source>
</reference>
<protein>
    <submittedName>
        <fullName evidence="2">Uncharacterized protein</fullName>
    </submittedName>
</protein>
<feature type="non-terminal residue" evidence="2">
    <location>
        <position position="1"/>
    </location>
</feature>
<comment type="caution">
    <text evidence="2">The sequence shown here is derived from an EMBL/GenBank/DDBJ whole genome shotgun (WGS) entry which is preliminary data.</text>
</comment>
<organism evidence="2 3">
    <name type="scientific">Boletus edulis BED1</name>
    <dbReference type="NCBI Taxonomy" id="1328754"/>
    <lineage>
        <taxon>Eukaryota</taxon>
        <taxon>Fungi</taxon>
        <taxon>Dikarya</taxon>
        <taxon>Basidiomycota</taxon>
        <taxon>Agaricomycotina</taxon>
        <taxon>Agaricomycetes</taxon>
        <taxon>Agaricomycetidae</taxon>
        <taxon>Boletales</taxon>
        <taxon>Boletineae</taxon>
        <taxon>Boletaceae</taxon>
        <taxon>Boletoideae</taxon>
        <taxon>Boletus</taxon>
    </lineage>
</organism>
<name>A0AAD4GL89_BOLED</name>
<keyword evidence="3" id="KW-1185">Reference proteome</keyword>
<proteinExistence type="predicted"/>
<feature type="region of interest" description="Disordered" evidence="1">
    <location>
        <begin position="214"/>
        <end position="274"/>
    </location>
</feature>
<accession>A0AAD4GL89</accession>
<reference evidence="2" key="1">
    <citation type="submission" date="2019-10" db="EMBL/GenBank/DDBJ databases">
        <authorList>
            <consortium name="DOE Joint Genome Institute"/>
            <person name="Kuo A."/>
            <person name="Miyauchi S."/>
            <person name="Kiss E."/>
            <person name="Drula E."/>
            <person name="Kohler A."/>
            <person name="Sanchez-Garcia M."/>
            <person name="Andreopoulos B."/>
            <person name="Barry K.W."/>
            <person name="Bonito G."/>
            <person name="Buee M."/>
            <person name="Carver A."/>
            <person name="Chen C."/>
            <person name="Cichocki N."/>
            <person name="Clum A."/>
            <person name="Culley D."/>
            <person name="Crous P.W."/>
            <person name="Fauchery L."/>
            <person name="Girlanda M."/>
            <person name="Hayes R."/>
            <person name="Keri Z."/>
            <person name="LaButti K."/>
            <person name="Lipzen A."/>
            <person name="Lombard V."/>
            <person name="Magnuson J."/>
            <person name="Maillard F."/>
            <person name="Morin E."/>
            <person name="Murat C."/>
            <person name="Nolan M."/>
            <person name="Ohm R."/>
            <person name="Pangilinan J."/>
            <person name="Pereira M."/>
            <person name="Perotto S."/>
            <person name="Peter M."/>
            <person name="Riley R."/>
            <person name="Sitrit Y."/>
            <person name="Stielow B."/>
            <person name="Szollosi G."/>
            <person name="Zifcakova L."/>
            <person name="Stursova M."/>
            <person name="Spatafora J.W."/>
            <person name="Tedersoo L."/>
            <person name="Vaario L.-M."/>
            <person name="Yamada A."/>
            <person name="Yan M."/>
            <person name="Wang P."/>
            <person name="Xu J."/>
            <person name="Bruns T."/>
            <person name="Baldrian P."/>
            <person name="Vilgalys R."/>
            <person name="Henrissat B."/>
            <person name="Grigoriev I.V."/>
            <person name="Hibbett D."/>
            <person name="Nagy L.G."/>
            <person name="Martin F.M."/>
        </authorList>
    </citation>
    <scope>NUCLEOTIDE SEQUENCE</scope>
    <source>
        <strain evidence="2">BED1</strain>
    </source>
</reference>
<feature type="compositionally biased region" description="Low complexity" evidence="1">
    <location>
        <begin position="234"/>
        <end position="251"/>
    </location>
</feature>
<dbReference type="AlphaFoldDB" id="A0AAD4GL89"/>
<evidence type="ECO:0000256" key="1">
    <source>
        <dbReference type="SAM" id="MobiDB-lite"/>
    </source>
</evidence>
<gene>
    <name evidence="2" type="ORF">L210DRAFT_3756245</name>
</gene>